<dbReference type="OrthoDB" id="77369at2759"/>
<name>A0A9W6UDT2_9STRA</name>
<keyword evidence="2" id="KW-1185">Reference proteome</keyword>
<organism evidence="1 2">
    <name type="scientific">Phytophthora lilii</name>
    <dbReference type="NCBI Taxonomy" id="2077276"/>
    <lineage>
        <taxon>Eukaryota</taxon>
        <taxon>Sar</taxon>
        <taxon>Stramenopiles</taxon>
        <taxon>Oomycota</taxon>
        <taxon>Peronosporomycetes</taxon>
        <taxon>Peronosporales</taxon>
        <taxon>Peronosporaceae</taxon>
        <taxon>Phytophthora</taxon>
    </lineage>
</organism>
<gene>
    <name evidence="1" type="ORF">Plil01_001290800</name>
</gene>
<sequence>MSFVLDLMIPGAGLVVDVLSTSVDLCSEVAEGQEECKKLHDRLKTIFDELEKMDRNGQLPSSEPVEKYKSVLEEYLKY</sequence>
<protein>
    <submittedName>
        <fullName evidence="1">Unnamed protein product</fullName>
    </submittedName>
</protein>
<dbReference type="AlphaFoldDB" id="A0A9W6UDT2"/>
<comment type="caution">
    <text evidence="1">The sequence shown here is derived from an EMBL/GenBank/DDBJ whole genome shotgun (WGS) entry which is preliminary data.</text>
</comment>
<evidence type="ECO:0000313" key="1">
    <source>
        <dbReference type="EMBL" id="GMF30293.1"/>
    </source>
</evidence>
<reference evidence="1" key="1">
    <citation type="submission" date="2023-04" db="EMBL/GenBank/DDBJ databases">
        <title>Phytophthora lilii NBRC 32176.</title>
        <authorList>
            <person name="Ichikawa N."/>
            <person name="Sato H."/>
            <person name="Tonouchi N."/>
        </authorList>
    </citation>
    <scope>NUCLEOTIDE SEQUENCE</scope>
    <source>
        <strain evidence="1">NBRC 32176</strain>
    </source>
</reference>
<evidence type="ECO:0000313" key="2">
    <source>
        <dbReference type="Proteomes" id="UP001165083"/>
    </source>
</evidence>
<dbReference type="Proteomes" id="UP001165083">
    <property type="component" value="Unassembled WGS sequence"/>
</dbReference>
<proteinExistence type="predicted"/>
<accession>A0A9W6UDT2</accession>
<dbReference type="EMBL" id="BSXW01000827">
    <property type="protein sequence ID" value="GMF30293.1"/>
    <property type="molecule type" value="Genomic_DNA"/>
</dbReference>